<dbReference type="GO" id="GO:0016788">
    <property type="term" value="F:hydrolase activity, acting on ester bonds"/>
    <property type="evidence" value="ECO:0007669"/>
    <property type="project" value="InterPro"/>
</dbReference>
<evidence type="ECO:0000256" key="4">
    <source>
        <dbReference type="ARBA" id="ARBA00023180"/>
    </source>
</evidence>
<dbReference type="AlphaFoldDB" id="A0A2K2A9V5"/>
<dbReference type="SUPFAM" id="SSF52266">
    <property type="entry name" value="SGNH hydrolase"/>
    <property type="match status" value="1"/>
</dbReference>
<evidence type="ECO:0000256" key="1">
    <source>
        <dbReference type="ARBA" id="ARBA00008668"/>
    </source>
</evidence>
<keyword evidence="2" id="KW-0732">Signal</keyword>
<keyword evidence="4" id="KW-0325">Glycoprotein</keyword>
<dbReference type="PANTHER" id="PTHR22835:SF275">
    <property type="entry name" value="OS01G0331100 PROTEIN"/>
    <property type="match status" value="1"/>
</dbReference>
<dbReference type="EMBL" id="CM009294">
    <property type="protein sequence ID" value="PNT34314.2"/>
    <property type="molecule type" value="Genomic_DNA"/>
</dbReference>
<dbReference type="Gene3D" id="3.40.50.1110">
    <property type="entry name" value="SGNH hydrolase"/>
    <property type="match status" value="1"/>
</dbReference>
<evidence type="ECO:0000256" key="3">
    <source>
        <dbReference type="ARBA" id="ARBA00022801"/>
    </source>
</evidence>
<name>A0A2K2A9V5_POPTR</name>
<sequence>MDDTCAVCADALEWVAYGPCLHKEVCSTCIIRLRFICNDFHCCICKSESNTIFDTKALGDCTRMISDFKGLGGVNGKEGKVGECWYHEGTKAYFDDFDHYKMIKAMCRLSCNVCNKKDGGSKEFNSVEQLKGHLFHKHRLFMCGLCLEGRKIFTSEQKLYNRAQWTQHVRTGDSVVDGSESERGRFTGHPMCEFCENRFYGDNELYLHMSTEHFTCHICQRQHPEQYEYFNKHFLCEDKVCLAKQFIVFAIESELKRHNTMEHGGCLSCSKHSAVLQIPTSFWFQQINEHCRHGRSYGSHLNSSSYQMNLAIVDSHLTANAERPCDILSNAQTVSTHREECEIDIIVNPFESLATTDSEPPSRYNHVLGQNSRSVPMEETSFPPLLMAQSSRQQRSRNVLNSSRALPAANSHPISLASFSYHSRPVSDSGVLSPSSSLSSSQNFASSSRTSNSNSKVSQATVAPNPVDRTSHKSLSSAPCLSTAQVDNMSSRASPLLKIEYVQSSNKALVEKIRATLEFNEEKFSAFKLISTEYLRDLIDTAEYLAYVHQFGLSHLVLELARLCPSAEKQRELGSVENGLSIDNGHSKSKKSSKKGKEKCDGNDSFKVEILPKEGHHGGKGKSKILVDKQTNLNLSMEPKSEIVAQPDGVSSKKNVGAGGGGNKPKKKTSKFLKNPVGDTSAASLPHVGNSDADPDEKEEKADVDSDIPELLLVHEVWRNGRGGKLVAMTQ</sequence>
<dbReference type="FunCoup" id="A0A2K2A9V5">
    <property type="interactions" value="93"/>
</dbReference>
<dbReference type="CDD" id="cd01837">
    <property type="entry name" value="SGNH_plant_lipase_like"/>
    <property type="match status" value="1"/>
</dbReference>
<gene>
    <name evidence="5" type="ORF">POPTR_005G004600v4</name>
</gene>
<keyword evidence="3" id="KW-0378">Hydrolase</keyword>
<evidence type="ECO:0000256" key="2">
    <source>
        <dbReference type="ARBA" id="ARBA00022729"/>
    </source>
</evidence>
<comment type="similarity">
    <text evidence="1">Belongs to the 'GDSL' lipolytic enzyme family.</text>
</comment>
<protein>
    <submittedName>
        <fullName evidence="5">Uncharacterized protein</fullName>
    </submittedName>
</protein>
<reference evidence="5 6" key="1">
    <citation type="journal article" date="2006" name="Science">
        <title>The genome of black cottonwood, Populus trichocarpa (Torr. &amp; Gray).</title>
        <authorList>
            <person name="Tuskan G.A."/>
            <person name="Difazio S."/>
            <person name="Jansson S."/>
            <person name="Bohlmann J."/>
            <person name="Grigoriev I."/>
            <person name="Hellsten U."/>
            <person name="Putnam N."/>
            <person name="Ralph S."/>
            <person name="Rombauts S."/>
            <person name="Salamov A."/>
            <person name="Schein J."/>
            <person name="Sterck L."/>
            <person name="Aerts A."/>
            <person name="Bhalerao R.R."/>
            <person name="Bhalerao R.P."/>
            <person name="Blaudez D."/>
            <person name="Boerjan W."/>
            <person name="Brun A."/>
            <person name="Brunner A."/>
            <person name="Busov V."/>
            <person name="Campbell M."/>
            <person name="Carlson J."/>
            <person name="Chalot M."/>
            <person name="Chapman J."/>
            <person name="Chen G.L."/>
            <person name="Cooper D."/>
            <person name="Coutinho P.M."/>
            <person name="Couturier J."/>
            <person name="Covert S."/>
            <person name="Cronk Q."/>
            <person name="Cunningham R."/>
            <person name="Davis J."/>
            <person name="Degroeve S."/>
            <person name="Dejardin A."/>
            <person name="Depamphilis C."/>
            <person name="Detter J."/>
            <person name="Dirks B."/>
            <person name="Dubchak I."/>
            <person name="Duplessis S."/>
            <person name="Ehlting J."/>
            <person name="Ellis B."/>
            <person name="Gendler K."/>
            <person name="Goodstein D."/>
            <person name="Gribskov M."/>
            <person name="Grimwood J."/>
            <person name="Groover A."/>
            <person name="Gunter L."/>
            <person name="Hamberger B."/>
            <person name="Heinze B."/>
            <person name="Helariutta Y."/>
            <person name="Henrissat B."/>
            <person name="Holligan D."/>
            <person name="Holt R."/>
            <person name="Huang W."/>
            <person name="Islam-Faridi N."/>
            <person name="Jones S."/>
            <person name="Jones-Rhoades M."/>
            <person name="Jorgensen R."/>
            <person name="Joshi C."/>
            <person name="Kangasjarvi J."/>
            <person name="Karlsson J."/>
            <person name="Kelleher C."/>
            <person name="Kirkpatrick R."/>
            <person name="Kirst M."/>
            <person name="Kohler A."/>
            <person name="Kalluri U."/>
            <person name="Larimer F."/>
            <person name="Leebens-Mack J."/>
            <person name="Leple J.C."/>
            <person name="Locascio P."/>
            <person name="Lou Y."/>
            <person name="Lucas S."/>
            <person name="Martin F."/>
            <person name="Montanini B."/>
            <person name="Napoli C."/>
            <person name="Nelson D.R."/>
            <person name="Nelson C."/>
            <person name="Nieminen K."/>
            <person name="Nilsson O."/>
            <person name="Pereda V."/>
            <person name="Peter G."/>
            <person name="Philippe R."/>
            <person name="Pilate G."/>
            <person name="Poliakov A."/>
            <person name="Razumovskaya J."/>
            <person name="Richardson P."/>
            <person name="Rinaldi C."/>
            <person name="Ritland K."/>
            <person name="Rouze P."/>
            <person name="Ryaboy D."/>
            <person name="Schmutz J."/>
            <person name="Schrader J."/>
            <person name="Segerman B."/>
            <person name="Shin H."/>
            <person name="Siddiqui A."/>
            <person name="Sterky F."/>
            <person name="Terry A."/>
            <person name="Tsai C.J."/>
            <person name="Uberbacher E."/>
            <person name="Unneberg P."/>
            <person name="Vahala J."/>
            <person name="Wall K."/>
            <person name="Wessler S."/>
            <person name="Yang G."/>
            <person name="Yin T."/>
            <person name="Douglas C."/>
            <person name="Marra M."/>
            <person name="Sandberg G."/>
            <person name="Van de Peer Y."/>
            <person name="Rokhsar D."/>
        </authorList>
    </citation>
    <scope>NUCLEOTIDE SEQUENCE [LARGE SCALE GENOMIC DNA]</scope>
    <source>
        <strain evidence="6">cv. Nisqually</strain>
    </source>
</reference>
<proteinExistence type="inferred from homology"/>
<dbReference type="PANTHER" id="PTHR22835">
    <property type="entry name" value="ZINC FINGER FYVE DOMAIN CONTAINING PROTEIN"/>
    <property type="match status" value="1"/>
</dbReference>
<dbReference type="InterPro" id="IPR035669">
    <property type="entry name" value="SGNH_plant_lipase-like"/>
</dbReference>
<dbReference type="Proteomes" id="UP000006729">
    <property type="component" value="Chromosome 5"/>
</dbReference>
<dbReference type="InParanoid" id="A0A2K2A9V5"/>
<dbReference type="Pfam" id="PF00657">
    <property type="entry name" value="Lipase_GDSL"/>
    <property type="match status" value="1"/>
</dbReference>
<evidence type="ECO:0000313" key="5">
    <source>
        <dbReference type="EMBL" id="PNT34314.2"/>
    </source>
</evidence>
<organism evidence="5 6">
    <name type="scientific">Populus trichocarpa</name>
    <name type="common">Western balsam poplar</name>
    <name type="synonym">Populus balsamifera subsp. trichocarpa</name>
    <dbReference type="NCBI Taxonomy" id="3694"/>
    <lineage>
        <taxon>Eukaryota</taxon>
        <taxon>Viridiplantae</taxon>
        <taxon>Streptophyta</taxon>
        <taxon>Embryophyta</taxon>
        <taxon>Tracheophyta</taxon>
        <taxon>Spermatophyta</taxon>
        <taxon>Magnoliopsida</taxon>
        <taxon>eudicotyledons</taxon>
        <taxon>Gunneridae</taxon>
        <taxon>Pentapetalae</taxon>
        <taxon>rosids</taxon>
        <taxon>fabids</taxon>
        <taxon>Malpighiales</taxon>
        <taxon>Salicaceae</taxon>
        <taxon>Saliceae</taxon>
        <taxon>Populus</taxon>
    </lineage>
</organism>
<dbReference type="InterPro" id="IPR001087">
    <property type="entry name" value="GDSL"/>
</dbReference>
<keyword evidence="6" id="KW-1185">Reference proteome</keyword>
<dbReference type="FunFam" id="3.40.50.1110:FF:000009">
    <property type="entry name" value="GDSL esterase/lipase At1g09390"/>
    <property type="match status" value="1"/>
</dbReference>
<dbReference type="InterPro" id="IPR036514">
    <property type="entry name" value="SGNH_hydro_sf"/>
</dbReference>
<accession>A0A2K2A9V5</accession>
<evidence type="ECO:0000313" key="6">
    <source>
        <dbReference type="Proteomes" id="UP000006729"/>
    </source>
</evidence>
<comment type="caution">
    <text evidence="5">The sequence shown here is derived from an EMBL/GenBank/DDBJ whole genome shotgun (WGS) entry which is preliminary data.</text>
</comment>